<dbReference type="PROSITE" id="PS50110">
    <property type="entry name" value="RESPONSE_REGULATORY"/>
    <property type="match status" value="1"/>
</dbReference>
<dbReference type="PANTHER" id="PTHR48111">
    <property type="entry name" value="REGULATOR OF RPOS"/>
    <property type="match status" value="1"/>
</dbReference>
<keyword evidence="2" id="KW-0238">DNA-binding</keyword>
<dbReference type="RefSeq" id="WP_032553696.1">
    <property type="nucleotide sequence ID" value="NZ_JBEEAX010000004.1"/>
</dbReference>
<dbReference type="AlphaFoldDB" id="A0A066UH59"/>
<evidence type="ECO:0000256" key="1">
    <source>
        <dbReference type="ARBA" id="ARBA00023012"/>
    </source>
</evidence>
<evidence type="ECO:0000313" key="6">
    <source>
        <dbReference type="EMBL" id="KDN26420.1"/>
    </source>
</evidence>
<evidence type="ECO:0000259" key="5">
    <source>
        <dbReference type="PROSITE" id="PS50930"/>
    </source>
</evidence>
<dbReference type="SMART" id="SM00850">
    <property type="entry name" value="LytTR"/>
    <property type="match status" value="1"/>
</dbReference>
<dbReference type="CDD" id="cd17532">
    <property type="entry name" value="REC_LytTR_AlgR-like"/>
    <property type="match status" value="1"/>
</dbReference>
<feature type="modified residue" description="4-aspartylphosphate" evidence="3">
    <location>
        <position position="63"/>
    </location>
</feature>
<dbReference type="GO" id="GO:0032993">
    <property type="term" value="C:protein-DNA complex"/>
    <property type="evidence" value="ECO:0007669"/>
    <property type="project" value="TreeGrafter"/>
</dbReference>
<organism evidence="6 7">
    <name type="scientific">Vibrio fortis</name>
    <dbReference type="NCBI Taxonomy" id="212667"/>
    <lineage>
        <taxon>Bacteria</taxon>
        <taxon>Pseudomonadati</taxon>
        <taxon>Pseudomonadota</taxon>
        <taxon>Gammaproteobacteria</taxon>
        <taxon>Vibrionales</taxon>
        <taxon>Vibrionaceae</taxon>
        <taxon>Vibrio</taxon>
    </lineage>
</organism>
<dbReference type="Pfam" id="PF04397">
    <property type="entry name" value="LytTR"/>
    <property type="match status" value="1"/>
</dbReference>
<reference evidence="6 7" key="1">
    <citation type="submission" date="2014-02" db="EMBL/GenBank/DDBJ databases">
        <title>Vibrio fortis Dalian14 Genome Sequencing.</title>
        <authorList>
            <person name="Wang Y."/>
            <person name="Song L."/>
            <person name="Liu G."/>
            <person name="Ding J."/>
        </authorList>
    </citation>
    <scope>NUCLEOTIDE SEQUENCE [LARGE SCALE GENOMIC DNA]</scope>
    <source>
        <strain evidence="6 7">Dalian14</strain>
    </source>
</reference>
<dbReference type="EMBL" id="JFFR01000033">
    <property type="protein sequence ID" value="KDN26420.1"/>
    <property type="molecule type" value="Genomic_DNA"/>
</dbReference>
<dbReference type="GO" id="GO:0005829">
    <property type="term" value="C:cytosol"/>
    <property type="evidence" value="ECO:0007669"/>
    <property type="project" value="TreeGrafter"/>
</dbReference>
<proteinExistence type="predicted"/>
<dbReference type="InterPro" id="IPR007492">
    <property type="entry name" value="LytTR_DNA-bd_dom"/>
</dbReference>
<dbReference type="SMART" id="SM00448">
    <property type="entry name" value="REC"/>
    <property type="match status" value="1"/>
</dbReference>
<dbReference type="PROSITE" id="PS50930">
    <property type="entry name" value="HTH_LYTTR"/>
    <property type="match status" value="1"/>
</dbReference>
<evidence type="ECO:0000256" key="2">
    <source>
        <dbReference type="ARBA" id="ARBA00023125"/>
    </source>
</evidence>
<dbReference type="SUPFAM" id="SSF52172">
    <property type="entry name" value="CheY-like"/>
    <property type="match status" value="1"/>
</dbReference>
<dbReference type="InterPro" id="IPR001789">
    <property type="entry name" value="Sig_transdc_resp-reg_receiver"/>
</dbReference>
<dbReference type="GO" id="GO:0000976">
    <property type="term" value="F:transcription cis-regulatory region binding"/>
    <property type="evidence" value="ECO:0007669"/>
    <property type="project" value="TreeGrafter"/>
</dbReference>
<gene>
    <name evidence="6" type="ORF">VFDL14_11055</name>
</gene>
<sequence length="269" mass="30198">MANMANNNGFTAIIADDEPLLRHHLDKSLADVWPELDILGRAQNGTEAKQMIEAHQPDVVFLDIRMPELDGMALAKQLQKQTNPPLVVFITAYDEYALQAFERNAADYLLKPINEERLFSCCQKLKDRLEVRKSNSSPVDMGSLMEHIQQLSQTVATPQYLTWLKAHSGDDIHLIAVEDVLYFKAEDKYVSVFKVGEAGAVEEFILRTSLKELLGQLEPDVFWQIHRSVVVRVAAIDKVSKSFSGQMFAYVSGGKLPVSRSSQGLFKGM</sequence>
<dbReference type="Pfam" id="PF00072">
    <property type="entry name" value="Response_reg"/>
    <property type="match status" value="1"/>
</dbReference>
<keyword evidence="7" id="KW-1185">Reference proteome</keyword>
<name>A0A066UH59_9VIBR</name>
<feature type="domain" description="HTH LytTR-type" evidence="5">
    <location>
        <begin position="164"/>
        <end position="269"/>
    </location>
</feature>
<feature type="domain" description="Response regulatory" evidence="4">
    <location>
        <begin position="11"/>
        <end position="126"/>
    </location>
</feature>
<keyword evidence="1" id="KW-0902">Two-component regulatory system</keyword>
<evidence type="ECO:0000313" key="7">
    <source>
        <dbReference type="Proteomes" id="UP000027219"/>
    </source>
</evidence>
<dbReference type="Proteomes" id="UP000027219">
    <property type="component" value="Unassembled WGS sequence"/>
</dbReference>
<dbReference type="STRING" id="212667.VFDL14_11055"/>
<dbReference type="OrthoDB" id="236568at2"/>
<dbReference type="GO" id="GO:0000156">
    <property type="term" value="F:phosphorelay response regulator activity"/>
    <property type="evidence" value="ECO:0007669"/>
    <property type="project" value="TreeGrafter"/>
</dbReference>
<protein>
    <submittedName>
        <fullName evidence="6">Chemotaxis protein CheY</fullName>
    </submittedName>
</protein>
<keyword evidence="3" id="KW-0597">Phosphoprotein</keyword>
<evidence type="ECO:0000259" key="4">
    <source>
        <dbReference type="PROSITE" id="PS50110"/>
    </source>
</evidence>
<accession>A0A066UH59</accession>
<dbReference type="Gene3D" id="2.40.50.1020">
    <property type="entry name" value="LytTr DNA-binding domain"/>
    <property type="match status" value="1"/>
</dbReference>
<dbReference type="Gene3D" id="3.40.50.2300">
    <property type="match status" value="1"/>
</dbReference>
<dbReference type="PANTHER" id="PTHR48111:SF69">
    <property type="entry name" value="RESPONSE REGULATOR RECEIVER"/>
    <property type="match status" value="1"/>
</dbReference>
<dbReference type="InterPro" id="IPR039420">
    <property type="entry name" value="WalR-like"/>
</dbReference>
<evidence type="ECO:0000256" key="3">
    <source>
        <dbReference type="PROSITE-ProRule" id="PRU00169"/>
    </source>
</evidence>
<dbReference type="GO" id="GO:0006355">
    <property type="term" value="P:regulation of DNA-templated transcription"/>
    <property type="evidence" value="ECO:0007669"/>
    <property type="project" value="TreeGrafter"/>
</dbReference>
<dbReference type="InterPro" id="IPR011006">
    <property type="entry name" value="CheY-like_superfamily"/>
</dbReference>
<comment type="caution">
    <text evidence="6">The sequence shown here is derived from an EMBL/GenBank/DDBJ whole genome shotgun (WGS) entry which is preliminary data.</text>
</comment>